<dbReference type="InterPro" id="IPR029058">
    <property type="entry name" value="AB_hydrolase_fold"/>
</dbReference>
<reference evidence="3 4" key="1">
    <citation type="submission" date="2018-04" db="EMBL/GenBank/DDBJ databases">
        <title>Genomic Encyclopedia of Type Strains, Phase IV (KMG-IV): sequencing the most valuable type-strain genomes for metagenomic binning, comparative biology and taxonomic classification.</title>
        <authorList>
            <person name="Goeker M."/>
        </authorList>
    </citation>
    <scope>NUCLEOTIDE SEQUENCE [LARGE SCALE GENOMIC DNA]</scope>
    <source>
        <strain evidence="3 4">DSM 45771</strain>
    </source>
</reference>
<dbReference type="Gene3D" id="3.40.50.1820">
    <property type="entry name" value="alpha/beta hydrolase"/>
    <property type="match status" value="1"/>
</dbReference>
<accession>A0A2U1FAA8</accession>
<dbReference type="Pfam" id="PF00561">
    <property type="entry name" value="Abhydrolase_1"/>
    <property type="match status" value="1"/>
</dbReference>
<comment type="caution">
    <text evidence="3">The sequence shown here is derived from an EMBL/GenBank/DDBJ whole genome shotgun (WGS) entry which is preliminary data.</text>
</comment>
<proteinExistence type="predicted"/>
<evidence type="ECO:0000313" key="3">
    <source>
        <dbReference type="EMBL" id="PVZ09127.1"/>
    </source>
</evidence>
<dbReference type="RefSeq" id="WP_165825736.1">
    <property type="nucleotide sequence ID" value="NZ_QEKW01000007.1"/>
</dbReference>
<organism evidence="3 4">
    <name type="scientific">Actinomycetospora cinnamomea</name>
    <dbReference type="NCBI Taxonomy" id="663609"/>
    <lineage>
        <taxon>Bacteria</taxon>
        <taxon>Bacillati</taxon>
        <taxon>Actinomycetota</taxon>
        <taxon>Actinomycetes</taxon>
        <taxon>Pseudonocardiales</taxon>
        <taxon>Pseudonocardiaceae</taxon>
        <taxon>Actinomycetospora</taxon>
    </lineage>
</organism>
<dbReference type="PANTHER" id="PTHR43433">
    <property type="entry name" value="HYDROLASE, ALPHA/BETA FOLD FAMILY PROTEIN"/>
    <property type="match status" value="1"/>
</dbReference>
<keyword evidence="4" id="KW-1185">Reference proteome</keyword>
<dbReference type="GO" id="GO:0003824">
    <property type="term" value="F:catalytic activity"/>
    <property type="evidence" value="ECO:0007669"/>
    <property type="project" value="UniProtKB-ARBA"/>
</dbReference>
<dbReference type="Proteomes" id="UP000245639">
    <property type="component" value="Unassembled WGS sequence"/>
</dbReference>
<evidence type="ECO:0000259" key="2">
    <source>
        <dbReference type="Pfam" id="PF00561"/>
    </source>
</evidence>
<feature type="region of interest" description="Disordered" evidence="1">
    <location>
        <begin position="238"/>
        <end position="287"/>
    </location>
</feature>
<evidence type="ECO:0000313" key="4">
    <source>
        <dbReference type="Proteomes" id="UP000245639"/>
    </source>
</evidence>
<feature type="domain" description="AB hydrolase-1" evidence="2">
    <location>
        <begin position="25"/>
        <end position="208"/>
    </location>
</feature>
<evidence type="ECO:0000256" key="1">
    <source>
        <dbReference type="SAM" id="MobiDB-lite"/>
    </source>
</evidence>
<gene>
    <name evidence="3" type="ORF">C8D89_107291</name>
</gene>
<dbReference type="EMBL" id="QEKW01000007">
    <property type="protein sequence ID" value="PVZ09127.1"/>
    <property type="molecule type" value="Genomic_DNA"/>
</dbReference>
<dbReference type="InterPro" id="IPR000073">
    <property type="entry name" value="AB_hydrolase_1"/>
</dbReference>
<dbReference type="InterPro" id="IPR050471">
    <property type="entry name" value="AB_hydrolase"/>
</dbReference>
<sequence>MREGVVRSGDGTALRMWDNAALGAPVVISNGIGASYGSWPHLAAPDCGVHAVGWHHRGLGGSQRPRDQRRIGVADHADDLEAVMDQAGFDRAVLVGWSLGVGIAFEVARRVPGRVAGILAVGGGPGAAFQLLRVPPGTPAQARDVLGQTSAWMLRVVGPPLAATASMWSAAASAAPGGRASHLAPLLDTINTFTRHDWTWFSRLVVEAGRQPALDMAAAPFPVTVVAGHIDGFVDTDASARSPPPCPTPASWPCRAATSSPCSSPTRSTPSFWTSSPGPSSRPDPRR</sequence>
<dbReference type="AlphaFoldDB" id="A0A2U1FAA8"/>
<name>A0A2U1FAA8_9PSEU</name>
<dbReference type="SUPFAM" id="SSF53474">
    <property type="entry name" value="alpha/beta-Hydrolases"/>
    <property type="match status" value="1"/>
</dbReference>
<dbReference type="PANTHER" id="PTHR43433:SF5">
    <property type="entry name" value="AB HYDROLASE-1 DOMAIN-CONTAINING PROTEIN"/>
    <property type="match status" value="1"/>
</dbReference>
<feature type="compositionally biased region" description="Low complexity" evidence="1">
    <location>
        <begin position="251"/>
        <end position="281"/>
    </location>
</feature>
<protein>
    <submittedName>
        <fullName evidence="3">Pimeloyl-ACP methyl ester carboxylesterase</fullName>
    </submittedName>
</protein>